<dbReference type="Proteomes" id="UP001239111">
    <property type="component" value="Chromosome 1"/>
</dbReference>
<accession>A0ACC2PWK1</accession>
<sequence length="136" mass="15464">MGKWYIIETIDHKRPISTDGSGSMSSSSSYGNVPITLNMCPIVTLRFIDVREGPSRISLLWEDNTGQLEYTLWVPLNKNGTIWNADIQQNGSWFRLPSDKEFNDAKFKIGVRVGSQKMSTADIALLILEYINIWYS</sequence>
<evidence type="ECO:0000313" key="2">
    <source>
        <dbReference type="Proteomes" id="UP001239111"/>
    </source>
</evidence>
<dbReference type="EMBL" id="CM056741">
    <property type="protein sequence ID" value="KAJ8687146.1"/>
    <property type="molecule type" value="Genomic_DNA"/>
</dbReference>
<evidence type="ECO:0000313" key="1">
    <source>
        <dbReference type="EMBL" id="KAJ8687146.1"/>
    </source>
</evidence>
<protein>
    <submittedName>
        <fullName evidence="1">Uncharacterized protein</fullName>
    </submittedName>
</protein>
<name>A0ACC2PWK1_9HYME</name>
<reference evidence="1" key="1">
    <citation type="submission" date="2023-04" db="EMBL/GenBank/DDBJ databases">
        <title>A chromosome-level genome assembly of the parasitoid wasp Eretmocerus hayati.</title>
        <authorList>
            <person name="Zhong Y."/>
            <person name="Liu S."/>
            <person name="Liu Y."/>
        </authorList>
    </citation>
    <scope>NUCLEOTIDE SEQUENCE</scope>
    <source>
        <strain evidence="1">ZJU_SS_LIU_2023</strain>
    </source>
</reference>
<comment type="caution">
    <text evidence="1">The sequence shown here is derived from an EMBL/GenBank/DDBJ whole genome shotgun (WGS) entry which is preliminary data.</text>
</comment>
<keyword evidence="2" id="KW-1185">Reference proteome</keyword>
<gene>
    <name evidence="1" type="ORF">QAD02_022940</name>
</gene>
<proteinExistence type="predicted"/>
<organism evidence="1 2">
    <name type="scientific">Eretmocerus hayati</name>
    <dbReference type="NCBI Taxonomy" id="131215"/>
    <lineage>
        <taxon>Eukaryota</taxon>
        <taxon>Metazoa</taxon>
        <taxon>Ecdysozoa</taxon>
        <taxon>Arthropoda</taxon>
        <taxon>Hexapoda</taxon>
        <taxon>Insecta</taxon>
        <taxon>Pterygota</taxon>
        <taxon>Neoptera</taxon>
        <taxon>Endopterygota</taxon>
        <taxon>Hymenoptera</taxon>
        <taxon>Apocrita</taxon>
        <taxon>Proctotrupomorpha</taxon>
        <taxon>Chalcidoidea</taxon>
        <taxon>Aphelinidae</taxon>
        <taxon>Aphelininae</taxon>
        <taxon>Eretmocerus</taxon>
    </lineage>
</organism>